<feature type="transmembrane region" description="Helical" evidence="7">
    <location>
        <begin position="171"/>
        <end position="197"/>
    </location>
</feature>
<dbReference type="PANTHER" id="PTHR30151:SF20">
    <property type="entry name" value="ABC TRANSPORTER PERMEASE PROTEIN HI_0355-RELATED"/>
    <property type="match status" value="1"/>
</dbReference>
<protein>
    <submittedName>
        <fullName evidence="9">Sulfonate/nitrate/taurine transport system permease protein</fullName>
    </submittedName>
</protein>
<keyword evidence="2 7" id="KW-0813">Transport</keyword>
<feature type="domain" description="ABC transmembrane type-1" evidence="8">
    <location>
        <begin position="52"/>
        <end position="240"/>
    </location>
</feature>
<feature type="transmembrane region" description="Helical" evidence="7">
    <location>
        <begin position="6"/>
        <end position="29"/>
    </location>
</feature>
<evidence type="ECO:0000256" key="2">
    <source>
        <dbReference type="ARBA" id="ARBA00022448"/>
    </source>
</evidence>
<proteinExistence type="inferred from homology"/>
<feature type="transmembrane region" description="Helical" evidence="7">
    <location>
        <begin position="116"/>
        <end position="135"/>
    </location>
</feature>
<evidence type="ECO:0000256" key="3">
    <source>
        <dbReference type="ARBA" id="ARBA00022475"/>
    </source>
</evidence>
<accession>H5STI5</accession>
<dbReference type="CDD" id="cd06261">
    <property type="entry name" value="TM_PBP2"/>
    <property type="match status" value="1"/>
</dbReference>
<gene>
    <name evidence="9" type="ORF">HGMM_OP4C471</name>
</gene>
<dbReference type="PROSITE" id="PS50928">
    <property type="entry name" value="ABC_TM1"/>
    <property type="match status" value="1"/>
</dbReference>
<feature type="transmembrane region" description="Helical" evidence="7">
    <location>
        <begin position="90"/>
        <end position="110"/>
    </location>
</feature>
<organism evidence="9">
    <name type="scientific">Acetithermum autotrophicum</name>
    <dbReference type="NCBI Taxonomy" id="1446466"/>
    <lineage>
        <taxon>Bacteria</taxon>
        <taxon>Candidatus Bipolaricaulota</taxon>
        <taxon>Candidatus Acetithermum</taxon>
    </lineage>
</organism>
<sequence>MKQFRLVYPAVLVFVGLLGVWEFSVRLAGVPTFILPSPSQIALRFIWDFELLAGHFLVTLGEIALGFVLALVSAFACALAIFYNKTIERVFYPIIIFLQNMPLFAIAPLLKLWLGFTIWPKVTVAAIIAFFPIVVNTVDGLQATDPDLIDLLKIFGASQRQILQKVQLPSALPFIFSGARVGITLSVVGAVIGEWVGAQAGLGYVMLRANATLKTDLVFAAIFALAILGVVLFGLLTLLERWALPWRRLQ</sequence>
<dbReference type="GO" id="GO:0055085">
    <property type="term" value="P:transmembrane transport"/>
    <property type="evidence" value="ECO:0007669"/>
    <property type="project" value="InterPro"/>
</dbReference>
<keyword evidence="5 7" id="KW-1133">Transmembrane helix</keyword>
<keyword evidence="6 7" id="KW-0472">Membrane</keyword>
<evidence type="ECO:0000256" key="7">
    <source>
        <dbReference type="RuleBase" id="RU363032"/>
    </source>
</evidence>
<keyword evidence="4 7" id="KW-0812">Transmembrane</keyword>
<evidence type="ECO:0000256" key="1">
    <source>
        <dbReference type="ARBA" id="ARBA00004651"/>
    </source>
</evidence>
<feature type="transmembrane region" description="Helical" evidence="7">
    <location>
        <begin position="217"/>
        <end position="239"/>
    </location>
</feature>
<evidence type="ECO:0000259" key="8">
    <source>
        <dbReference type="PROSITE" id="PS50928"/>
    </source>
</evidence>
<dbReference type="Pfam" id="PF00528">
    <property type="entry name" value="BPD_transp_1"/>
    <property type="match status" value="1"/>
</dbReference>
<feature type="transmembrane region" description="Helical" evidence="7">
    <location>
        <begin position="64"/>
        <end position="83"/>
    </location>
</feature>
<evidence type="ECO:0000256" key="6">
    <source>
        <dbReference type="ARBA" id="ARBA00023136"/>
    </source>
</evidence>
<dbReference type="AlphaFoldDB" id="H5STI5"/>
<dbReference type="SUPFAM" id="SSF161098">
    <property type="entry name" value="MetI-like"/>
    <property type="match status" value="1"/>
</dbReference>
<name>H5STI5_ACEAU</name>
<dbReference type="Gene3D" id="1.10.3720.10">
    <property type="entry name" value="MetI-like"/>
    <property type="match status" value="1"/>
</dbReference>
<dbReference type="InterPro" id="IPR000515">
    <property type="entry name" value="MetI-like"/>
</dbReference>
<dbReference type="InterPro" id="IPR035906">
    <property type="entry name" value="MetI-like_sf"/>
</dbReference>
<reference evidence="9" key="1">
    <citation type="journal article" date="2005" name="Environ. Microbiol.">
        <title>Genetic and functional properties of uncultivated thermophilic crenarchaeotes from a subsurface gold mine as revealed by analysis of genome fragments.</title>
        <authorList>
            <person name="Nunoura T."/>
            <person name="Hirayama H."/>
            <person name="Takami H."/>
            <person name="Oida H."/>
            <person name="Nishi S."/>
            <person name="Shimamura S."/>
            <person name="Suzuki Y."/>
            <person name="Inagaki F."/>
            <person name="Takai K."/>
            <person name="Nealson K.H."/>
            <person name="Horikoshi K."/>
        </authorList>
    </citation>
    <scope>NUCLEOTIDE SEQUENCE</scope>
</reference>
<evidence type="ECO:0000313" key="9">
    <source>
        <dbReference type="EMBL" id="BAL59835.1"/>
    </source>
</evidence>
<reference evidence="9" key="2">
    <citation type="journal article" date="2012" name="PLoS ONE">
        <title>A Deeply Branching Thermophilic Bacterium with an Ancient Acetyl-CoA Pathway Dominates a Subsurface Ecosystem.</title>
        <authorList>
            <person name="Takami H."/>
            <person name="Noguchi H."/>
            <person name="Takaki Y."/>
            <person name="Uchiyama I."/>
            <person name="Toyoda A."/>
            <person name="Nishi S."/>
            <person name="Chee G.-J."/>
            <person name="Arai W."/>
            <person name="Nunoura T."/>
            <person name="Itoh T."/>
            <person name="Hattori M."/>
            <person name="Takai K."/>
        </authorList>
    </citation>
    <scope>NUCLEOTIDE SEQUENCE</scope>
</reference>
<comment type="similarity">
    <text evidence="7">Belongs to the binding-protein-dependent transport system permease family.</text>
</comment>
<dbReference type="EMBL" id="AP011803">
    <property type="protein sequence ID" value="BAL59835.1"/>
    <property type="molecule type" value="Genomic_DNA"/>
</dbReference>
<evidence type="ECO:0000256" key="5">
    <source>
        <dbReference type="ARBA" id="ARBA00022989"/>
    </source>
</evidence>
<comment type="subcellular location">
    <subcellularLocation>
        <location evidence="1 7">Cell membrane</location>
        <topology evidence="1 7">Multi-pass membrane protein</topology>
    </subcellularLocation>
</comment>
<evidence type="ECO:0000256" key="4">
    <source>
        <dbReference type="ARBA" id="ARBA00022692"/>
    </source>
</evidence>
<keyword evidence="3" id="KW-1003">Cell membrane</keyword>
<dbReference type="GO" id="GO:0005886">
    <property type="term" value="C:plasma membrane"/>
    <property type="evidence" value="ECO:0007669"/>
    <property type="project" value="UniProtKB-SubCell"/>
</dbReference>
<dbReference type="PANTHER" id="PTHR30151">
    <property type="entry name" value="ALKANE SULFONATE ABC TRANSPORTER-RELATED, MEMBRANE SUBUNIT"/>
    <property type="match status" value="1"/>
</dbReference>